<sequence length="82" mass="8750">MILGDAAQSVTLPVDLQGVHASVTLSQDAIEKATKLVEFLAEVTAAVERDPVCDILEDPDAPDPVIWLDALPRGVRWMASPA</sequence>
<dbReference type="AlphaFoldDB" id="A0A317D299"/>
<gene>
    <name evidence="1" type="ORF">DKT68_13570</name>
</gene>
<keyword evidence="2" id="KW-1185">Reference proteome</keyword>
<dbReference type="Proteomes" id="UP000245410">
    <property type="component" value="Unassembled WGS sequence"/>
</dbReference>
<accession>A0A317D299</accession>
<dbReference type="EMBL" id="QGKR01000186">
    <property type="protein sequence ID" value="PWR09011.1"/>
    <property type="molecule type" value="Genomic_DNA"/>
</dbReference>
<evidence type="ECO:0000313" key="2">
    <source>
        <dbReference type="Proteomes" id="UP000245410"/>
    </source>
</evidence>
<reference evidence="1 2" key="1">
    <citation type="submission" date="2018-05" db="EMBL/GenBank/DDBJ databases">
        <title>Micromonospora atacamensis sp. nov., a novel actinobacteria isolated from high altitude Atacama Desert soil.</title>
        <authorList>
            <person name="Carro L."/>
            <person name="Golinska P."/>
            <person name="Klenk H.-P."/>
            <person name="Goodfellow M."/>
        </authorList>
    </citation>
    <scope>NUCLEOTIDE SEQUENCE [LARGE SCALE GENOMIC DNA]</scope>
    <source>
        <strain evidence="1 2">5R2A7</strain>
    </source>
</reference>
<evidence type="ECO:0000313" key="1">
    <source>
        <dbReference type="EMBL" id="PWR09011.1"/>
    </source>
</evidence>
<name>A0A317D299_9ACTN</name>
<comment type="caution">
    <text evidence="1">The sequence shown here is derived from an EMBL/GenBank/DDBJ whole genome shotgun (WGS) entry which is preliminary data.</text>
</comment>
<proteinExistence type="predicted"/>
<protein>
    <submittedName>
        <fullName evidence="1">Uncharacterized protein</fullName>
    </submittedName>
</protein>
<organism evidence="1 2">
    <name type="scientific">Micromonospora acroterricola</name>
    <dbReference type="NCBI Taxonomy" id="2202421"/>
    <lineage>
        <taxon>Bacteria</taxon>
        <taxon>Bacillati</taxon>
        <taxon>Actinomycetota</taxon>
        <taxon>Actinomycetes</taxon>
        <taxon>Micromonosporales</taxon>
        <taxon>Micromonosporaceae</taxon>
        <taxon>Micromonospora</taxon>
    </lineage>
</organism>